<feature type="region of interest" description="Disordered" evidence="1">
    <location>
        <begin position="18"/>
        <end position="37"/>
    </location>
</feature>
<protein>
    <submittedName>
        <fullName evidence="2">Uncharacterized protein</fullName>
    </submittedName>
</protein>
<dbReference type="RefSeq" id="WP_146066496.1">
    <property type="nucleotide sequence ID" value="NZ_FMSV02000136.1"/>
</dbReference>
<organism evidence="2 3">
    <name type="scientific">Candidatus Venteria ishoeyi</name>
    <dbReference type="NCBI Taxonomy" id="1899563"/>
    <lineage>
        <taxon>Bacteria</taxon>
        <taxon>Pseudomonadati</taxon>
        <taxon>Pseudomonadota</taxon>
        <taxon>Gammaproteobacteria</taxon>
        <taxon>Thiotrichales</taxon>
        <taxon>Thiotrichaceae</taxon>
        <taxon>Venteria</taxon>
    </lineage>
</organism>
<evidence type="ECO:0000256" key="1">
    <source>
        <dbReference type="SAM" id="MobiDB-lite"/>
    </source>
</evidence>
<reference evidence="2 3" key="1">
    <citation type="submission" date="2016-10" db="EMBL/GenBank/DDBJ databases">
        <authorList>
            <person name="de Groot N.N."/>
        </authorList>
    </citation>
    <scope>NUCLEOTIDE SEQUENCE [LARGE SCALE GENOMIC DNA]</scope>
    <source>
        <strain evidence="2">MBHS1</strain>
    </source>
</reference>
<dbReference type="AlphaFoldDB" id="A0A1H6F620"/>
<dbReference type="EMBL" id="FMSV02000136">
    <property type="protein sequence ID" value="SEH04993.1"/>
    <property type="molecule type" value="Genomic_DNA"/>
</dbReference>
<accession>A0A1H6F620</accession>
<proteinExistence type="predicted"/>
<evidence type="ECO:0000313" key="2">
    <source>
        <dbReference type="EMBL" id="SEH04993.1"/>
    </source>
</evidence>
<dbReference type="OrthoDB" id="2313614at2"/>
<sequence length="160" mass="17573">MNGQEGWIVWIDGRRDGGCTNPAKPRNKKNKAPNVDGSDFSYDGNDYSCEILKIFDYSAEGDNFPTIKMTDKDNNTKSIADASKAKAQITDDKNLSGRTLAFSGSDGRLAISNSSSSERSINFHICDNRKNETGKHLQVNRFGRILLIDDADAKTQCTGS</sequence>
<dbReference type="Gene3D" id="3.55.40.10">
    <property type="entry name" value="minor pseudopilin epsh domain"/>
    <property type="match status" value="1"/>
</dbReference>
<evidence type="ECO:0000313" key="3">
    <source>
        <dbReference type="Proteomes" id="UP000236724"/>
    </source>
</evidence>
<dbReference type="Proteomes" id="UP000236724">
    <property type="component" value="Unassembled WGS sequence"/>
</dbReference>
<name>A0A1H6F620_9GAMM</name>
<keyword evidence="3" id="KW-1185">Reference proteome</keyword>
<gene>
    <name evidence="2" type="ORF">MBHS_00846</name>
</gene>